<evidence type="ECO:0000256" key="1">
    <source>
        <dbReference type="ARBA" id="ARBA00023125"/>
    </source>
</evidence>
<dbReference type="PANTHER" id="PTHR46797">
    <property type="entry name" value="HTH-TYPE TRANSCRIPTIONAL REGULATOR"/>
    <property type="match status" value="1"/>
</dbReference>
<dbReference type="RefSeq" id="WP_002706295.1">
    <property type="nucleotide sequence ID" value="NZ_AGRW01000054.1"/>
</dbReference>
<keyword evidence="5" id="KW-1185">Reference proteome</keyword>
<dbReference type="EMBL" id="AGRW01000054">
    <property type="protein sequence ID" value="EIC00631.1"/>
    <property type="molecule type" value="Genomic_DNA"/>
</dbReference>
<evidence type="ECO:0000256" key="2">
    <source>
        <dbReference type="SAM" id="Phobius"/>
    </source>
</evidence>
<dbReference type="CDD" id="cd00093">
    <property type="entry name" value="HTH_XRE"/>
    <property type="match status" value="1"/>
</dbReference>
<dbReference type="GO" id="GO:0003700">
    <property type="term" value="F:DNA-binding transcription factor activity"/>
    <property type="evidence" value="ECO:0007669"/>
    <property type="project" value="TreeGrafter"/>
</dbReference>
<dbReference type="STRING" id="907348.TresaDRAFT_0104"/>
<evidence type="ECO:0000313" key="4">
    <source>
        <dbReference type="EMBL" id="EIC00631.1"/>
    </source>
</evidence>
<sequence>MRESMRRRIEFELKRNNMSQKDLATRLGVSEVTVSRWLNGERDPSIETLNRIADELGCATSAFFVTDDATDEKKAAGEKNGMSTGLKVTFGVILGLVIAAVAAGLLSKDEKDQLVDILKKDDGGN</sequence>
<keyword evidence="2" id="KW-1133">Transmembrane helix</keyword>
<keyword evidence="2" id="KW-0472">Membrane</keyword>
<dbReference type="Gene3D" id="1.10.260.40">
    <property type="entry name" value="lambda repressor-like DNA-binding domains"/>
    <property type="match status" value="1"/>
</dbReference>
<keyword evidence="2" id="KW-0812">Transmembrane</keyword>
<gene>
    <name evidence="4" type="ORF">TresaDRAFT_0104</name>
</gene>
<dbReference type="Pfam" id="PF01381">
    <property type="entry name" value="HTH_3"/>
    <property type="match status" value="1"/>
</dbReference>
<dbReference type="InterPro" id="IPR050807">
    <property type="entry name" value="TransReg_Diox_bact_type"/>
</dbReference>
<feature type="transmembrane region" description="Helical" evidence="2">
    <location>
        <begin position="88"/>
        <end position="106"/>
    </location>
</feature>
<name>H7ENZ8_9SPIR</name>
<dbReference type="PATRIC" id="fig|907348.3.peg.2685"/>
<dbReference type="SUPFAM" id="SSF47413">
    <property type="entry name" value="lambda repressor-like DNA-binding domains"/>
    <property type="match status" value="1"/>
</dbReference>
<evidence type="ECO:0000313" key="5">
    <source>
        <dbReference type="Proteomes" id="UP000003571"/>
    </source>
</evidence>
<dbReference type="PANTHER" id="PTHR46797:SF1">
    <property type="entry name" value="METHYLPHOSPHONATE SYNTHASE"/>
    <property type="match status" value="1"/>
</dbReference>
<dbReference type="InterPro" id="IPR010982">
    <property type="entry name" value="Lambda_DNA-bd_dom_sf"/>
</dbReference>
<dbReference type="Proteomes" id="UP000003571">
    <property type="component" value="Unassembled WGS sequence"/>
</dbReference>
<dbReference type="OrthoDB" id="361642at2"/>
<feature type="domain" description="HTH cro/C1-type" evidence="3">
    <location>
        <begin position="9"/>
        <end position="63"/>
    </location>
</feature>
<dbReference type="PROSITE" id="PS50943">
    <property type="entry name" value="HTH_CROC1"/>
    <property type="match status" value="1"/>
</dbReference>
<reference evidence="4 5" key="1">
    <citation type="submission" date="2011-09" db="EMBL/GenBank/DDBJ databases">
        <title>The draft genome of Treponema saccharophilum DSM 2985.</title>
        <authorList>
            <consortium name="US DOE Joint Genome Institute (JGI-PGF)"/>
            <person name="Lucas S."/>
            <person name="Copeland A."/>
            <person name="Lapidus A."/>
            <person name="Glavina del Rio T."/>
            <person name="Dalin E."/>
            <person name="Tice H."/>
            <person name="Bruce D."/>
            <person name="Goodwin L."/>
            <person name="Pitluck S."/>
            <person name="Peters L."/>
            <person name="Kyrpides N."/>
            <person name="Mavromatis K."/>
            <person name="Ivanova N."/>
            <person name="Markowitz V."/>
            <person name="Cheng J.-F."/>
            <person name="Hugenholtz P."/>
            <person name="Woyke T."/>
            <person name="Wu D."/>
            <person name="Gronow S."/>
            <person name="Wellnitz S."/>
            <person name="Brambilla E."/>
            <person name="Klenk H.-P."/>
            <person name="Eisen J.A."/>
        </authorList>
    </citation>
    <scope>NUCLEOTIDE SEQUENCE [LARGE SCALE GENOMIC DNA]</scope>
    <source>
        <strain evidence="4 5">DSM 2985</strain>
    </source>
</reference>
<evidence type="ECO:0000259" key="3">
    <source>
        <dbReference type="PROSITE" id="PS50943"/>
    </source>
</evidence>
<comment type="caution">
    <text evidence="4">The sequence shown here is derived from an EMBL/GenBank/DDBJ whole genome shotgun (WGS) entry which is preliminary data.</text>
</comment>
<organism evidence="4 5">
    <name type="scientific">Treponema saccharophilum DSM 2985</name>
    <dbReference type="NCBI Taxonomy" id="907348"/>
    <lineage>
        <taxon>Bacteria</taxon>
        <taxon>Pseudomonadati</taxon>
        <taxon>Spirochaetota</taxon>
        <taxon>Spirochaetia</taxon>
        <taxon>Spirochaetales</taxon>
        <taxon>Treponemataceae</taxon>
        <taxon>Treponema</taxon>
    </lineage>
</organism>
<protein>
    <submittedName>
        <fullName evidence="4">Helix-turn-helix domain protein</fullName>
    </submittedName>
</protein>
<dbReference type="GO" id="GO:0005829">
    <property type="term" value="C:cytosol"/>
    <property type="evidence" value="ECO:0007669"/>
    <property type="project" value="TreeGrafter"/>
</dbReference>
<dbReference type="InterPro" id="IPR001387">
    <property type="entry name" value="Cro/C1-type_HTH"/>
</dbReference>
<dbReference type="SMART" id="SM00530">
    <property type="entry name" value="HTH_XRE"/>
    <property type="match status" value="1"/>
</dbReference>
<dbReference type="AlphaFoldDB" id="H7ENZ8"/>
<dbReference type="GO" id="GO:0003677">
    <property type="term" value="F:DNA binding"/>
    <property type="evidence" value="ECO:0007669"/>
    <property type="project" value="UniProtKB-KW"/>
</dbReference>
<accession>H7ENZ8</accession>
<proteinExistence type="predicted"/>
<keyword evidence="1" id="KW-0238">DNA-binding</keyword>